<dbReference type="RefSeq" id="WP_184486593.1">
    <property type="nucleotide sequence ID" value="NZ_JACIJE010000010.1"/>
</dbReference>
<dbReference type="SUPFAM" id="SSF88713">
    <property type="entry name" value="Glycoside hydrolase/deacetylase"/>
    <property type="match status" value="1"/>
</dbReference>
<dbReference type="AlphaFoldDB" id="A0A840XRM4"/>
<dbReference type="Pfam" id="PF00534">
    <property type="entry name" value="Glycos_transf_1"/>
    <property type="match status" value="1"/>
</dbReference>
<reference evidence="4 5" key="1">
    <citation type="submission" date="2020-08" db="EMBL/GenBank/DDBJ databases">
        <title>Genomic Encyclopedia of Type Strains, Phase IV (KMG-IV): sequencing the most valuable type-strain genomes for metagenomic binning, comparative biology and taxonomic classification.</title>
        <authorList>
            <person name="Goeker M."/>
        </authorList>
    </citation>
    <scope>NUCLEOTIDE SEQUENCE [LARGE SCALE GENOMIC DNA]</scope>
    <source>
        <strain evidence="4 5">DSM 25895</strain>
    </source>
</reference>
<dbReference type="Gene3D" id="3.20.20.370">
    <property type="entry name" value="Glycoside hydrolase/deacetylase"/>
    <property type="match status" value="1"/>
</dbReference>
<keyword evidence="2 4" id="KW-0808">Transferase</keyword>
<feature type="domain" description="Glycosyl transferase family 1" evidence="3">
    <location>
        <begin position="198"/>
        <end position="363"/>
    </location>
</feature>
<dbReference type="SUPFAM" id="SSF53756">
    <property type="entry name" value="UDP-Glycosyltransferase/glycogen phosphorylase"/>
    <property type="match status" value="1"/>
</dbReference>
<dbReference type="Proteomes" id="UP000562254">
    <property type="component" value="Unassembled WGS sequence"/>
</dbReference>
<gene>
    <name evidence="4" type="ORF">FHS88_003357</name>
</gene>
<dbReference type="PANTHER" id="PTHR12526:SF510">
    <property type="entry name" value="D-INOSITOL 3-PHOSPHATE GLYCOSYLTRANSFERASE"/>
    <property type="match status" value="1"/>
</dbReference>
<keyword evidence="5" id="KW-1185">Reference proteome</keyword>
<evidence type="ECO:0000313" key="4">
    <source>
        <dbReference type="EMBL" id="MBB5691205.1"/>
    </source>
</evidence>
<proteinExistence type="predicted"/>
<protein>
    <submittedName>
        <fullName evidence="4">Glycosyltransferase involved in cell wall biosynthesis</fullName>
    </submittedName>
</protein>
<sequence length="752" mass="82270">MSAPPAPVRILHVLKFYRPDFTGEGVFLERCSAVMQEQAPEVAHDLLVTRTPGETVQPQDAACSTLARIIYLQRRPTGVLRHHLALIGWFLRNLHRYAAVHVRTHADWYFVTYLLTRLAGRRLVISATLDDSIPVLVSRYRPSFRAIARRGFALFHDYIGISPRLQEENLAAVADPARCHLIPCGITIPADAASLRPAMRARLGVAEQDPVLLFVGGLCERKDPLALIEALPAVRAEAPGARLVLVGPELEPDYVAHLHARVAALGLAEAVLFAGRQDDPHPWFAGADILAFASRLEGFGTVVPEAMAHGLPVVVRRLPGVNEDFVVDGETGLAFTDQQGLIAALLALVRDPALRRRIGEAARGLALARFSMDEVAARYLAVYRGQPRPAAAPASAPPAPTGLGAGASVLDRRFHSPVAIPPDSQPLLLTMVDAEEAFDWSRPFDRQNTDVRSMAAQALAHRVFERHGVRPLYLTDYPVAALPDGRAPLRELIASGVAEVGAQLHPWVTPPFDETVSDHNSFAGNLPTRLQLEKARMLTAMIEEAFGTRPRIWRTGRFGVGVRTADILRALGYAADTSVMPFWPAENCPAPADFWRLSAQPYWLDHERTLMEIPVAAALVGRLAGRRDGSLAPLVFNRGATRLGVTGVAARFGLLERIRLSPEGITIEEAKRLARAMHAAGHRVFVLTYHSPSLVPGNTPYVRTARDLDAFLGWLDAFYAFFREELGGRPGSWEEVRWPGRAAGTTLRAAAD</sequence>
<dbReference type="CDD" id="cd03801">
    <property type="entry name" value="GT4_PimA-like"/>
    <property type="match status" value="1"/>
</dbReference>
<dbReference type="PANTHER" id="PTHR12526">
    <property type="entry name" value="GLYCOSYLTRANSFERASE"/>
    <property type="match status" value="1"/>
</dbReference>
<organism evidence="4 5">
    <name type="scientific">Neoroseomonas alkaliterrae</name>
    <dbReference type="NCBI Taxonomy" id="1452450"/>
    <lineage>
        <taxon>Bacteria</taxon>
        <taxon>Pseudomonadati</taxon>
        <taxon>Pseudomonadota</taxon>
        <taxon>Alphaproteobacteria</taxon>
        <taxon>Acetobacterales</taxon>
        <taxon>Acetobacteraceae</taxon>
        <taxon>Neoroseomonas</taxon>
    </lineage>
</organism>
<name>A0A840XRM4_9PROT</name>
<evidence type="ECO:0000313" key="5">
    <source>
        <dbReference type="Proteomes" id="UP000562254"/>
    </source>
</evidence>
<evidence type="ECO:0000256" key="1">
    <source>
        <dbReference type="ARBA" id="ARBA00022676"/>
    </source>
</evidence>
<comment type="caution">
    <text evidence="4">The sequence shown here is derived from an EMBL/GenBank/DDBJ whole genome shotgun (WGS) entry which is preliminary data.</text>
</comment>
<dbReference type="GO" id="GO:0005975">
    <property type="term" value="P:carbohydrate metabolic process"/>
    <property type="evidence" value="ECO:0007669"/>
    <property type="project" value="InterPro"/>
</dbReference>
<evidence type="ECO:0000259" key="3">
    <source>
        <dbReference type="Pfam" id="PF00534"/>
    </source>
</evidence>
<dbReference type="Gene3D" id="3.40.50.2000">
    <property type="entry name" value="Glycogen Phosphorylase B"/>
    <property type="match status" value="2"/>
</dbReference>
<evidence type="ECO:0000256" key="2">
    <source>
        <dbReference type="ARBA" id="ARBA00022679"/>
    </source>
</evidence>
<dbReference type="EMBL" id="JACIJE010000010">
    <property type="protein sequence ID" value="MBB5691205.1"/>
    <property type="molecule type" value="Genomic_DNA"/>
</dbReference>
<keyword evidence="1" id="KW-0328">Glycosyltransferase</keyword>
<dbReference type="GO" id="GO:0016757">
    <property type="term" value="F:glycosyltransferase activity"/>
    <property type="evidence" value="ECO:0007669"/>
    <property type="project" value="UniProtKB-KW"/>
</dbReference>
<dbReference type="InterPro" id="IPR011330">
    <property type="entry name" value="Glyco_hydro/deAcase_b/a-brl"/>
</dbReference>
<accession>A0A840XRM4</accession>
<dbReference type="InterPro" id="IPR001296">
    <property type="entry name" value="Glyco_trans_1"/>
</dbReference>